<accession>U5DQH2</accession>
<organism evidence="1 2">
    <name type="scientific">Rubidibacter lacunae KORDI 51-2</name>
    <dbReference type="NCBI Taxonomy" id="582515"/>
    <lineage>
        <taxon>Bacteria</taxon>
        <taxon>Bacillati</taxon>
        <taxon>Cyanobacteriota</taxon>
        <taxon>Cyanophyceae</taxon>
        <taxon>Oscillatoriophycideae</taxon>
        <taxon>Chroococcales</taxon>
        <taxon>Aphanothecaceae</taxon>
        <taxon>Rubidibacter</taxon>
    </lineage>
</organism>
<dbReference type="RefSeq" id="WP_022604205.1">
    <property type="nucleotide sequence ID" value="NZ_ASSJ01000005.1"/>
</dbReference>
<dbReference type="PATRIC" id="fig|582515.4.peg.444"/>
<keyword evidence="2" id="KW-1185">Reference proteome</keyword>
<dbReference type="STRING" id="582515.KR51_00003970"/>
<reference evidence="1 2" key="1">
    <citation type="submission" date="2013-05" db="EMBL/GenBank/DDBJ databases">
        <title>Draft genome sequence of Rubidibacter lacunae KORDI 51-2.</title>
        <authorList>
            <person name="Choi D.H."/>
            <person name="Noh J.H."/>
            <person name="Kwon K.-K."/>
            <person name="Lee J.-H."/>
            <person name="Ryu J.-Y."/>
        </authorList>
    </citation>
    <scope>NUCLEOTIDE SEQUENCE [LARGE SCALE GENOMIC DNA]</scope>
    <source>
        <strain evidence="1 2">KORDI 51-2</strain>
    </source>
</reference>
<evidence type="ECO:0008006" key="3">
    <source>
        <dbReference type="Google" id="ProtNLM"/>
    </source>
</evidence>
<evidence type="ECO:0000313" key="1">
    <source>
        <dbReference type="EMBL" id="ERN42869.1"/>
    </source>
</evidence>
<dbReference type="OrthoDB" id="509960at2"/>
<dbReference type="AlphaFoldDB" id="U5DQH2"/>
<sequence>MTRQAHDALAKQFLADLLEPLGRSISSLDVADEPRQVDVFFEPAFPPVPAPELLGTIARIASVPCALEVFRNAPTIVEFQTCLLKLYTLRAGGLRRARRDRKPLSENALPPLWVLSPTLSPAFLKRFAASDRPDWLPGVYSTPDGYRAHLVAIHQLPATPETLMLRVLGRGQVQRAAIEEVRSLPGSPTIERVLALLENWRYTIQLRENRSEDEEEVLMNLSPAYLRWREAHLQEGRQEGLQEGRQEGRLEGLQAGRRETIETALRVRFGGIDPELARIIPALLALPLGETMGLVMTGDRAQLLKHFENY</sequence>
<evidence type="ECO:0000313" key="2">
    <source>
        <dbReference type="Proteomes" id="UP000016960"/>
    </source>
</evidence>
<comment type="caution">
    <text evidence="1">The sequence shown here is derived from an EMBL/GenBank/DDBJ whole genome shotgun (WGS) entry which is preliminary data.</text>
</comment>
<proteinExistence type="predicted"/>
<name>U5DQH2_9CHRO</name>
<protein>
    <recommendedName>
        <fullName evidence="3">Flagellar assembly protein H</fullName>
    </recommendedName>
</protein>
<dbReference type="InParanoid" id="U5DQH2"/>
<dbReference type="EMBL" id="ASSJ01000005">
    <property type="protein sequence ID" value="ERN42869.1"/>
    <property type="molecule type" value="Genomic_DNA"/>
</dbReference>
<gene>
    <name evidence="1" type="ORF">KR51_00003970</name>
</gene>
<dbReference type="eggNOG" id="COG5464">
    <property type="taxonomic scope" value="Bacteria"/>
</dbReference>
<dbReference type="Proteomes" id="UP000016960">
    <property type="component" value="Unassembled WGS sequence"/>
</dbReference>